<reference evidence="1 2" key="1">
    <citation type="submission" date="2019-09" db="EMBL/GenBank/DDBJ databases">
        <title>Taxonomy of Antarctic Massilia spp.: description of Massilia rubra sp. nov., Massilia aquatica sp. nov., Massilia mucilaginosa sp. nov., Massilia frigida sp. nov. isolated from streams, lakes and regoliths.</title>
        <authorList>
            <person name="Holochova P."/>
            <person name="Sedlacek I."/>
            <person name="Kralova S."/>
            <person name="Maslanova I."/>
            <person name="Busse H.-J."/>
            <person name="Stankova E."/>
            <person name="Vrbovska V."/>
            <person name="Kovarovic V."/>
            <person name="Bartak M."/>
            <person name="Svec P."/>
            <person name="Pantucek R."/>
        </authorList>
    </citation>
    <scope>NUCLEOTIDE SEQUENCE [LARGE SCALE GENOMIC DNA]</scope>
    <source>
        <strain evidence="1 2">CCM 8693</strain>
    </source>
</reference>
<dbReference type="Proteomes" id="UP000819052">
    <property type="component" value="Unassembled WGS sequence"/>
</dbReference>
<dbReference type="InterPro" id="IPR007236">
    <property type="entry name" value="SlyX"/>
</dbReference>
<accession>A0ABX0MIC3</accession>
<proteinExistence type="predicted"/>
<name>A0ABX0MIC3_9BURK</name>
<comment type="caution">
    <text evidence="1">The sequence shown here is derived from an EMBL/GenBank/DDBJ whole genome shotgun (WGS) entry which is preliminary data.</text>
</comment>
<organism evidence="1 2">
    <name type="scientific">Massilia aquatica</name>
    <dbReference type="NCBI Taxonomy" id="2609000"/>
    <lineage>
        <taxon>Bacteria</taxon>
        <taxon>Pseudomonadati</taxon>
        <taxon>Pseudomonadota</taxon>
        <taxon>Betaproteobacteria</taxon>
        <taxon>Burkholderiales</taxon>
        <taxon>Oxalobacteraceae</taxon>
        <taxon>Telluria group</taxon>
        <taxon>Massilia</taxon>
    </lineage>
</organism>
<dbReference type="SUPFAM" id="SSF58038">
    <property type="entry name" value="SNARE fusion complex"/>
    <property type="match status" value="1"/>
</dbReference>
<keyword evidence="2" id="KW-1185">Reference proteome</keyword>
<dbReference type="PANTHER" id="PTHR36508">
    <property type="entry name" value="PROTEIN SLYX"/>
    <property type="match status" value="1"/>
</dbReference>
<dbReference type="EMBL" id="VVIW01000027">
    <property type="protein sequence ID" value="NHZ44145.1"/>
    <property type="molecule type" value="Genomic_DNA"/>
</dbReference>
<dbReference type="PANTHER" id="PTHR36508:SF1">
    <property type="entry name" value="PROTEIN SLYX"/>
    <property type="match status" value="1"/>
</dbReference>
<protein>
    <submittedName>
        <fullName evidence="1">SlyX family protein</fullName>
    </submittedName>
</protein>
<sequence length="88" mass="10015">MGRCVDVGDWHNGGFAPKDAAVSQEDRFVDIEIKLAHQEDLVESLNQMVYQQGRRIDQLEAMVNKLAEHIRNNAQSGPNMVNDRPPHY</sequence>
<gene>
    <name evidence="1" type="ORF">F1609_28845</name>
</gene>
<dbReference type="Gene3D" id="1.20.5.300">
    <property type="match status" value="1"/>
</dbReference>
<evidence type="ECO:0000313" key="2">
    <source>
        <dbReference type="Proteomes" id="UP000819052"/>
    </source>
</evidence>
<evidence type="ECO:0000313" key="1">
    <source>
        <dbReference type="EMBL" id="NHZ44145.1"/>
    </source>
</evidence>
<dbReference type="Pfam" id="PF04102">
    <property type="entry name" value="SlyX"/>
    <property type="match status" value="1"/>
</dbReference>